<comment type="caution">
    <text evidence="2">The sequence shown here is derived from an EMBL/GenBank/DDBJ whole genome shotgun (WGS) entry which is preliminary data.</text>
</comment>
<dbReference type="InterPro" id="IPR055596">
    <property type="entry name" value="DUF7172"/>
</dbReference>
<protein>
    <recommendedName>
        <fullName evidence="1">DUF7172 domain-containing protein</fullName>
    </recommendedName>
</protein>
<evidence type="ECO:0000313" key="2">
    <source>
        <dbReference type="EMBL" id="RJO72967.1"/>
    </source>
</evidence>
<name>A0A3A4KFS2_9NOCA</name>
<evidence type="ECO:0000259" key="1">
    <source>
        <dbReference type="Pfam" id="PF23787"/>
    </source>
</evidence>
<organism evidence="2 3">
    <name type="scientific">Nocardia panacis</name>
    <dbReference type="NCBI Taxonomy" id="2340916"/>
    <lineage>
        <taxon>Bacteria</taxon>
        <taxon>Bacillati</taxon>
        <taxon>Actinomycetota</taxon>
        <taxon>Actinomycetes</taxon>
        <taxon>Mycobacteriales</taxon>
        <taxon>Nocardiaceae</taxon>
        <taxon>Nocardia</taxon>
    </lineage>
</organism>
<accession>A0A3A4KFS2</accession>
<evidence type="ECO:0000313" key="3">
    <source>
        <dbReference type="Proteomes" id="UP000266677"/>
    </source>
</evidence>
<dbReference type="AlphaFoldDB" id="A0A3A4KFS2"/>
<dbReference type="Proteomes" id="UP000266677">
    <property type="component" value="Unassembled WGS sequence"/>
</dbReference>
<sequence>MPQVCVDRNLRIAGGQLGIEKWAAVRLVAETTAVSTGDGAITGNGLTSQPGRQMIDAALSWKSDSPLRLMMRLQVIRAYRTIICSNPNAVQIWDSWTAAVDAVPRTPDNYSAANGLTTFGFDVGTDNASQPSKGVISQDYPVSATEDWIELPAGSTLSVRYRCYVWTPPPWSNNASANQPVHEADARSVRLRLWAYPSADEAVR</sequence>
<reference evidence="2 3" key="1">
    <citation type="submission" date="2018-09" db="EMBL/GenBank/DDBJ databases">
        <title>YIM PH21274 draft genome.</title>
        <authorList>
            <person name="Miao C."/>
        </authorList>
    </citation>
    <scope>NUCLEOTIDE SEQUENCE [LARGE SCALE GENOMIC DNA]</scope>
    <source>
        <strain evidence="2 3">YIM PH 21724</strain>
    </source>
</reference>
<gene>
    <name evidence="2" type="ORF">D5S18_22075</name>
</gene>
<proteinExistence type="predicted"/>
<keyword evidence="3" id="KW-1185">Reference proteome</keyword>
<dbReference type="OrthoDB" id="4640072at2"/>
<dbReference type="EMBL" id="QZFU01000024">
    <property type="protein sequence ID" value="RJO72967.1"/>
    <property type="molecule type" value="Genomic_DNA"/>
</dbReference>
<dbReference type="RefSeq" id="WP_120042987.1">
    <property type="nucleotide sequence ID" value="NZ_QZFU01000024.1"/>
</dbReference>
<dbReference type="Pfam" id="PF23787">
    <property type="entry name" value="DUF7172"/>
    <property type="match status" value="1"/>
</dbReference>
<feature type="domain" description="DUF7172" evidence="1">
    <location>
        <begin position="2"/>
        <end position="200"/>
    </location>
</feature>